<organism evidence="1">
    <name type="scientific">Macaca mulatta</name>
    <name type="common">Rhesus macaque</name>
    <dbReference type="NCBI Taxonomy" id="9544"/>
    <lineage>
        <taxon>Eukaryota</taxon>
        <taxon>Metazoa</taxon>
        <taxon>Chordata</taxon>
        <taxon>Craniata</taxon>
        <taxon>Vertebrata</taxon>
        <taxon>Euteleostomi</taxon>
        <taxon>Mammalia</taxon>
        <taxon>Eutheria</taxon>
        <taxon>Euarchontoglires</taxon>
        <taxon>Primates</taxon>
        <taxon>Haplorrhini</taxon>
        <taxon>Catarrhini</taxon>
        <taxon>Cercopithecidae</taxon>
        <taxon>Cercopithecinae</taxon>
        <taxon>Macaca</taxon>
    </lineage>
</organism>
<dbReference type="AlphaFoldDB" id="F6SW45"/>
<proteinExistence type="predicted"/>
<dbReference type="Proteomes" id="UP000013456">
    <property type="component" value="Chromosome 7"/>
</dbReference>
<dbReference type="EMBL" id="CM001259">
    <property type="protein sequence ID" value="EHH27763.1"/>
    <property type="molecule type" value="Genomic_DNA"/>
</dbReference>
<protein>
    <submittedName>
        <fullName evidence="1">Uncharacterized protein</fullName>
    </submittedName>
</protein>
<name>F6SW45_MACMU</name>
<reference evidence="1" key="1">
    <citation type="journal article" date="2011" name="Nat. Biotechnol.">
        <title>Genome sequencing and comparison of two nonhuman primate animal models, the cynomolgus and Chinese rhesus macaques.</title>
        <authorList>
            <person name="Yan G."/>
            <person name="Zhang G."/>
            <person name="Fang X."/>
            <person name="Zhang Y."/>
            <person name="Li C."/>
            <person name="Ling F."/>
            <person name="Cooper D.N."/>
            <person name="Li Q."/>
            <person name="Li Y."/>
            <person name="van Gool A.J."/>
            <person name="Du H."/>
            <person name="Chen J."/>
            <person name="Chen R."/>
            <person name="Zhang P."/>
            <person name="Huang Z."/>
            <person name="Thompson J.R."/>
            <person name="Meng Y."/>
            <person name="Bai Y."/>
            <person name="Wang J."/>
            <person name="Zhuo M."/>
            <person name="Wang T."/>
            <person name="Huang Y."/>
            <person name="Wei L."/>
            <person name="Li J."/>
            <person name="Wang Z."/>
            <person name="Hu H."/>
            <person name="Yang P."/>
            <person name="Le L."/>
            <person name="Stenson P.D."/>
            <person name="Li B."/>
            <person name="Liu X."/>
            <person name="Ball E.V."/>
            <person name="An N."/>
            <person name="Huang Q."/>
            <person name="Zhang Y."/>
            <person name="Fan W."/>
            <person name="Zhang X."/>
            <person name="Li Y."/>
            <person name="Wang W."/>
            <person name="Katze M.G."/>
            <person name="Su B."/>
            <person name="Nielsen R."/>
            <person name="Yang H."/>
            <person name="Wang J."/>
            <person name="Wang X."/>
            <person name="Wang J."/>
        </authorList>
    </citation>
    <scope>NUCLEOTIDE SEQUENCE [LARGE SCALE GENOMIC DNA]</scope>
    <source>
        <strain evidence="1">CR-5</strain>
    </source>
</reference>
<dbReference type="HOGENOM" id="CLU_2084032_0_0_1"/>
<feature type="non-terminal residue" evidence="1">
    <location>
        <position position="113"/>
    </location>
</feature>
<sequence>MFTLLLSNYDSRLEGWMMDNTFSHHWKGMFPTETESTVFCLFVFVFEIASGSFAWAGVHWCNLGLLQPLPPGFKRFFCLSLPSSWDCRRAPPCLANFCVFSGDGVSPCWPGWS</sequence>
<dbReference type="PANTHER" id="PTHR46254:SF6">
    <property type="entry name" value="HIGH MOBILITY GROUP AT-HOOK 2"/>
    <property type="match status" value="1"/>
</dbReference>
<gene>
    <name evidence="1" type="ORF">EGK_18040</name>
</gene>
<accession>F6SW45</accession>
<dbReference type="PANTHER" id="PTHR46254">
    <property type="entry name" value="PROTEIN GVQW1-RELATED"/>
    <property type="match status" value="1"/>
</dbReference>
<evidence type="ECO:0000313" key="1">
    <source>
        <dbReference type="EMBL" id="EHH27763.1"/>
    </source>
</evidence>